<evidence type="ECO:0000313" key="3">
    <source>
        <dbReference type="EMBL" id="MBU8546453.1"/>
    </source>
</evidence>
<keyword evidence="2" id="KW-0812">Transmembrane</keyword>
<reference evidence="3 4" key="1">
    <citation type="submission" date="2021-01" db="EMBL/GenBank/DDBJ databases">
        <title>Roseomonas sp. nov, a bacterium isolated from an oil production mixture in Yumen Oilfield.</title>
        <authorList>
            <person name="Wu D."/>
        </authorList>
    </citation>
    <scope>NUCLEOTIDE SEQUENCE [LARGE SCALE GENOMIC DNA]</scope>
    <source>
        <strain evidence="3 4">ROY-5-3</strain>
    </source>
</reference>
<keyword evidence="2" id="KW-0472">Membrane</keyword>
<keyword evidence="2" id="KW-1133">Transmembrane helix</keyword>
<dbReference type="Proteomes" id="UP000689967">
    <property type="component" value="Unassembled WGS sequence"/>
</dbReference>
<accession>A0ABS6HCQ5</accession>
<organism evidence="3 4">
    <name type="scientific">Falsiroseomonas oleicola</name>
    <dbReference type="NCBI Taxonomy" id="2801474"/>
    <lineage>
        <taxon>Bacteria</taxon>
        <taxon>Pseudomonadati</taxon>
        <taxon>Pseudomonadota</taxon>
        <taxon>Alphaproteobacteria</taxon>
        <taxon>Acetobacterales</taxon>
        <taxon>Roseomonadaceae</taxon>
        <taxon>Falsiroseomonas</taxon>
    </lineage>
</organism>
<feature type="region of interest" description="Disordered" evidence="1">
    <location>
        <begin position="1"/>
        <end position="29"/>
    </location>
</feature>
<feature type="compositionally biased region" description="Basic and acidic residues" evidence="1">
    <location>
        <begin position="1"/>
        <end position="11"/>
    </location>
</feature>
<dbReference type="RefSeq" id="WP_216878479.1">
    <property type="nucleotide sequence ID" value="NZ_JAERQM010000008.1"/>
</dbReference>
<gene>
    <name evidence="3" type="ORF">JJQ90_22220</name>
</gene>
<evidence type="ECO:0000313" key="4">
    <source>
        <dbReference type="Proteomes" id="UP000689967"/>
    </source>
</evidence>
<evidence type="ECO:0000256" key="1">
    <source>
        <dbReference type="SAM" id="MobiDB-lite"/>
    </source>
</evidence>
<evidence type="ECO:0000256" key="2">
    <source>
        <dbReference type="SAM" id="Phobius"/>
    </source>
</evidence>
<dbReference type="EMBL" id="JAERQM010000008">
    <property type="protein sequence ID" value="MBU8546453.1"/>
    <property type="molecule type" value="Genomic_DNA"/>
</dbReference>
<name>A0ABS6HCQ5_9PROT</name>
<keyword evidence="4" id="KW-1185">Reference proteome</keyword>
<feature type="transmembrane region" description="Helical" evidence="2">
    <location>
        <begin position="35"/>
        <end position="56"/>
    </location>
</feature>
<proteinExistence type="predicted"/>
<sequence>MAEAAPRDPFAHAELPQRPTFLPEEAEPSGNRSEIWATLKGLALAAGAIFLLSWLLTSL</sequence>
<comment type="caution">
    <text evidence="3">The sequence shown here is derived from an EMBL/GenBank/DDBJ whole genome shotgun (WGS) entry which is preliminary data.</text>
</comment>
<protein>
    <submittedName>
        <fullName evidence="3">Uncharacterized protein</fullName>
    </submittedName>
</protein>